<comment type="caution">
    <text evidence="2">The sequence shown here is derived from an EMBL/GenBank/DDBJ whole genome shotgun (WGS) entry which is preliminary data.</text>
</comment>
<proteinExistence type="predicted"/>
<protein>
    <recommendedName>
        <fullName evidence="4">AB hydrolase-1 domain-containing protein</fullName>
    </recommendedName>
</protein>
<dbReference type="SUPFAM" id="SSF53474">
    <property type="entry name" value="alpha/beta-Hydrolases"/>
    <property type="match status" value="2"/>
</dbReference>
<gene>
    <name evidence="2" type="ORF">GC097_23695</name>
</gene>
<dbReference type="Proteomes" id="UP000618579">
    <property type="component" value="Unassembled WGS sequence"/>
</dbReference>
<accession>A0ABX1ZTM5</accession>
<name>A0ABX1ZTM5_9BACL</name>
<dbReference type="InterPro" id="IPR029058">
    <property type="entry name" value="AB_hydrolase_fold"/>
</dbReference>
<evidence type="ECO:0000313" key="3">
    <source>
        <dbReference type="Proteomes" id="UP000618579"/>
    </source>
</evidence>
<keyword evidence="3" id="KW-1185">Reference proteome</keyword>
<feature type="compositionally biased region" description="Basic and acidic residues" evidence="1">
    <location>
        <begin position="242"/>
        <end position="256"/>
    </location>
</feature>
<evidence type="ECO:0000256" key="1">
    <source>
        <dbReference type="SAM" id="MobiDB-lite"/>
    </source>
</evidence>
<evidence type="ECO:0000313" key="2">
    <source>
        <dbReference type="EMBL" id="NOV03013.1"/>
    </source>
</evidence>
<feature type="region of interest" description="Disordered" evidence="1">
    <location>
        <begin position="235"/>
        <end position="256"/>
    </location>
</feature>
<organism evidence="2 3">
    <name type="scientific">Paenibacillus planticolens</name>
    <dbReference type="NCBI Taxonomy" id="2654976"/>
    <lineage>
        <taxon>Bacteria</taxon>
        <taxon>Bacillati</taxon>
        <taxon>Bacillota</taxon>
        <taxon>Bacilli</taxon>
        <taxon>Bacillales</taxon>
        <taxon>Paenibacillaceae</taxon>
        <taxon>Paenibacillus</taxon>
    </lineage>
</organism>
<reference evidence="2 3" key="1">
    <citation type="submission" date="2019-10" db="EMBL/GenBank/DDBJ databases">
        <title>Description of Paenibacillus pedi sp. nov.</title>
        <authorList>
            <person name="Carlier A."/>
            <person name="Qi S."/>
        </authorList>
    </citation>
    <scope>NUCLEOTIDE SEQUENCE [LARGE SCALE GENOMIC DNA]</scope>
    <source>
        <strain evidence="2 3">LMG 31457</strain>
    </source>
</reference>
<evidence type="ECO:0008006" key="4">
    <source>
        <dbReference type="Google" id="ProtNLM"/>
    </source>
</evidence>
<dbReference type="EMBL" id="WHNZ01000052">
    <property type="protein sequence ID" value="NOV03013.1"/>
    <property type="molecule type" value="Genomic_DNA"/>
</dbReference>
<dbReference type="Gene3D" id="3.40.50.1820">
    <property type="entry name" value="alpha/beta hydrolase"/>
    <property type="match status" value="1"/>
</dbReference>
<sequence length="256" mass="28918">MTVRSASEEIVIYITAGFATAPDFLDRFGAALAACFEQAGARVRVVIHFPYGDWSRQRQKQLREITSDLWNNAHGKPSRYGGKSLTRLIANHLNPDQKLLLVGHSAGAVASIQAAGALMKEGVPILGVIQIGSPKCAIPPELTNRVLYLNATNQLDQKMDPIPRLGTWGGWMKSRLGVHRWHRMKHAPVHRITLPIIGGHADYFRDHKPYVWQDATNLQTTIEVIWTWLTQLEEHEENEENEDHRGQITEKEDEHD</sequence>
<dbReference type="RefSeq" id="WP_171685840.1">
    <property type="nucleotide sequence ID" value="NZ_WHNZ01000052.1"/>
</dbReference>